<sequence>MEEENKEENKATVERVTKNYDNYLKKSHDIFTKFIQLYGTSRYTEDEDIQKLVSRAKCSLGIVKLKEGQFEEASSLFEKAKAAATEQGDLQLAMDVDSQTEKLEDMKAAQNPSELSKTSIPIN</sequence>
<gene>
    <name evidence="1" type="ORF">Amon02_001129200</name>
</gene>
<protein>
    <submittedName>
        <fullName evidence="1">Unnamed protein product</fullName>
    </submittedName>
</protein>
<accession>A0ACB5U424</accession>
<name>A0ACB5U424_AMBMO</name>
<dbReference type="EMBL" id="BSXS01011963">
    <property type="protein sequence ID" value="GMF01577.1"/>
    <property type="molecule type" value="Genomic_DNA"/>
</dbReference>
<evidence type="ECO:0000313" key="1">
    <source>
        <dbReference type="EMBL" id="GMF01577.1"/>
    </source>
</evidence>
<keyword evidence="2" id="KW-1185">Reference proteome</keyword>
<evidence type="ECO:0000313" key="2">
    <source>
        <dbReference type="Proteomes" id="UP001165064"/>
    </source>
</evidence>
<dbReference type="Proteomes" id="UP001165064">
    <property type="component" value="Unassembled WGS sequence"/>
</dbReference>
<reference evidence="1" key="1">
    <citation type="submission" date="2023-04" db="EMBL/GenBank/DDBJ databases">
        <title>Ambrosiozyma monospora NBRC 10751.</title>
        <authorList>
            <person name="Ichikawa N."/>
            <person name="Sato H."/>
            <person name="Tonouchi N."/>
        </authorList>
    </citation>
    <scope>NUCLEOTIDE SEQUENCE</scope>
    <source>
        <strain evidence="1">NBRC 10751</strain>
    </source>
</reference>
<proteinExistence type="predicted"/>
<organism evidence="1 2">
    <name type="scientific">Ambrosiozyma monospora</name>
    <name type="common">Yeast</name>
    <name type="synonym">Endomycopsis monosporus</name>
    <dbReference type="NCBI Taxonomy" id="43982"/>
    <lineage>
        <taxon>Eukaryota</taxon>
        <taxon>Fungi</taxon>
        <taxon>Dikarya</taxon>
        <taxon>Ascomycota</taxon>
        <taxon>Saccharomycotina</taxon>
        <taxon>Pichiomycetes</taxon>
        <taxon>Pichiales</taxon>
        <taxon>Pichiaceae</taxon>
        <taxon>Ambrosiozyma</taxon>
    </lineage>
</organism>
<comment type="caution">
    <text evidence="1">The sequence shown here is derived from an EMBL/GenBank/DDBJ whole genome shotgun (WGS) entry which is preliminary data.</text>
</comment>